<evidence type="ECO:0000313" key="7">
    <source>
        <dbReference type="EMBL" id="MCU6669509.1"/>
    </source>
</evidence>
<feature type="binding site" evidence="6">
    <location>
        <position position="82"/>
    </location>
    <ligand>
        <name>Mg(2+)</name>
        <dbReference type="ChEBI" id="CHEBI:18420"/>
        <label>1</label>
        <note>catalytic</note>
    </ligand>
</feature>
<keyword evidence="8" id="KW-1185">Reference proteome</keyword>
<sequence>MKQHCYEITEIIKQHLERIVSLRGNINLKPDNSYVSEGDLLVQKLVLDYLQQELPEHQLISEELAPFTDVIWDQNGSYVVLDPIDGTENFVSGLKEWGIGISIYTHGLHQESCIYLPELNDLHITGMTMTHHRSRIRGLSSSLTKQDLLQLEEGFEYRIIGCSMYNMLAAVRGAYASFENVKGVNCWDILPGLNFALEHNCEALVDGVAYQGQILFPTQKYKINIKKRHEALA</sequence>
<dbReference type="Pfam" id="PF00459">
    <property type="entry name" value="Inositol_P"/>
    <property type="match status" value="1"/>
</dbReference>
<evidence type="ECO:0000256" key="3">
    <source>
        <dbReference type="ARBA" id="ARBA00022723"/>
    </source>
</evidence>
<protein>
    <submittedName>
        <fullName evidence="7">Inositol monophosphatase</fullName>
    </submittedName>
</protein>
<evidence type="ECO:0000256" key="4">
    <source>
        <dbReference type="ARBA" id="ARBA00022801"/>
    </source>
</evidence>
<keyword evidence="3 6" id="KW-0479">Metal-binding</keyword>
<evidence type="ECO:0000256" key="1">
    <source>
        <dbReference type="ARBA" id="ARBA00001946"/>
    </source>
</evidence>
<dbReference type="InterPro" id="IPR000760">
    <property type="entry name" value="Inositol_monophosphatase-like"/>
</dbReference>
<dbReference type="PRINTS" id="PR00377">
    <property type="entry name" value="IMPHPHTASES"/>
</dbReference>
<dbReference type="RefSeq" id="WP_271268071.1">
    <property type="nucleotide sequence ID" value="NZ_JAMGZJ010000075.1"/>
</dbReference>
<feature type="binding site" evidence="6">
    <location>
        <position position="84"/>
    </location>
    <ligand>
        <name>Mg(2+)</name>
        <dbReference type="ChEBI" id="CHEBI:18420"/>
        <label>1</label>
        <note>catalytic</note>
    </ligand>
</feature>
<feature type="binding site" evidence="6">
    <location>
        <position position="62"/>
    </location>
    <ligand>
        <name>Mg(2+)</name>
        <dbReference type="ChEBI" id="CHEBI:18420"/>
        <label>1</label>
        <note>catalytic</note>
    </ligand>
</feature>
<dbReference type="GO" id="GO:0046872">
    <property type="term" value="F:metal ion binding"/>
    <property type="evidence" value="ECO:0007669"/>
    <property type="project" value="UniProtKB-KW"/>
</dbReference>
<dbReference type="InterPro" id="IPR051090">
    <property type="entry name" value="Inositol_monoP_superfamily"/>
</dbReference>
<gene>
    <name evidence="7" type="ORF">M8013_12210</name>
</gene>
<keyword evidence="5 6" id="KW-0460">Magnesium</keyword>
<accession>A0A9J6QMM7</accession>
<comment type="cofactor">
    <cofactor evidence="1 6">
        <name>Mg(2+)</name>
        <dbReference type="ChEBI" id="CHEBI:18420"/>
    </cofactor>
</comment>
<comment type="caution">
    <text evidence="7">The sequence shown here is derived from an EMBL/GenBank/DDBJ whole genome shotgun (WGS) entry which is preliminary data.</text>
</comment>
<dbReference type="Gene3D" id="3.30.540.10">
    <property type="entry name" value="Fructose-1,6-Bisphosphatase, subunit A, domain 1"/>
    <property type="match status" value="1"/>
</dbReference>
<keyword evidence="4" id="KW-0378">Hydrolase</keyword>
<reference evidence="7" key="1">
    <citation type="submission" date="2022-05" db="EMBL/GenBank/DDBJ databases">
        <title>Description of a novel species of Leclercia; Leclercia tamurae and the Proposal for a Novel Genus Silvania gen. nov. Containing Two Novel Species Silvania hatchlandensis sp. nov. and Silvania confinis sp. nov. Isolated from the Rhizosphere of Oak.</title>
        <authorList>
            <person name="Maddock D.W."/>
            <person name="Brady C.L."/>
            <person name="Denman S."/>
            <person name="Arnold D."/>
        </authorList>
    </citation>
    <scope>NUCLEOTIDE SEQUENCE</scope>
    <source>
        <strain evidence="7">H4N4</strain>
    </source>
</reference>
<comment type="similarity">
    <text evidence="2">Belongs to the inositol monophosphatase superfamily.</text>
</comment>
<evidence type="ECO:0000256" key="6">
    <source>
        <dbReference type="PIRSR" id="PIRSR600760-2"/>
    </source>
</evidence>
<dbReference type="SUPFAM" id="SSF56655">
    <property type="entry name" value="Carbohydrate phosphatase"/>
    <property type="match status" value="1"/>
</dbReference>
<dbReference type="PANTHER" id="PTHR43200">
    <property type="entry name" value="PHOSPHATASE"/>
    <property type="match status" value="1"/>
</dbReference>
<evidence type="ECO:0000313" key="8">
    <source>
        <dbReference type="Proteomes" id="UP001061282"/>
    </source>
</evidence>
<evidence type="ECO:0000256" key="2">
    <source>
        <dbReference type="ARBA" id="ARBA00009759"/>
    </source>
</evidence>
<feature type="binding site" evidence="6">
    <location>
        <position position="85"/>
    </location>
    <ligand>
        <name>Mg(2+)</name>
        <dbReference type="ChEBI" id="CHEBI:18420"/>
        <label>1</label>
        <note>catalytic</note>
    </ligand>
</feature>
<dbReference type="AlphaFoldDB" id="A0A9J6QMM7"/>
<evidence type="ECO:0000256" key="5">
    <source>
        <dbReference type="ARBA" id="ARBA00022842"/>
    </source>
</evidence>
<dbReference type="Proteomes" id="UP001061282">
    <property type="component" value="Unassembled WGS sequence"/>
</dbReference>
<dbReference type="EMBL" id="JAMGZJ010000075">
    <property type="protein sequence ID" value="MCU6669509.1"/>
    <property type="molecule type" value="Genomic_DNA"/>
</dbReference>
<dbReference type="GO" id="GO:0016791">
    <property type="term" value="F:phosphatase activity"/>
    <property type="evidence" value="ECO:0007669"/>
    <property type="project" value="UniProtKB-ARBA"/>
</dbReference>
<name>A0A9J6QMM7_9ENTR</name>
<organism evidence="7 8">
    <name type="scientific">Silvania confinis</name>
    <dbReference type="NCBI Taxonomy" id="2926470"/>
    <lineage>
        <taxon>Bacteria</taxon>
        <taxon>Pseudomonadati</taxon>
        <taxon>Pseudomonadota</taxon>
        <taxon>Gammaproteobacteria</taxon>
        <taxon>Enterobacterales</taxon>
        <taxon>Enterobacteriaceae</taxon>
        <taxon>Silvania</taxon>
    </lineage>
</organism>
<dbReference type="PANTHER" id="PTHR43200:SF6">
    <property type="entry name" value="3'(2'),5'-BISPHOSPHATE NUCLEOTIDASE"/>
    <property type="match status" value="1"/>
</dbReference>
<proteinExistence type="inferred from homology"/>